<keyword evidence="8 9" id="KW-0472">Membrane</keyword>
<evidence type="ECO:0000313" key="12">
    <source>
        <dbReference type="Proteomes" id="UP001575105"/>
    </source>
</evidence>
<feature type="transmembrane region" description="Helical" evidence="9">
    <location>
        <begin position="37"/>
        <end position="65"/>
    </location>
</feature>
<dbReference type="NCBIfam" id="TIGR03022">
    <property type="entry name" value="WbaP_sugtrans"/>
    <property type="match status" value="1"/>
</dbReference>
<evidence type="ECO:0000256" key="2">
    <source>
        <dbReference type="ARBA" id="ARBA00004236"/>
    </source>
</evidence>
<comment type="subcellular location">
    <subcellularLocation>
        <location evidence="2">Cell membrane</location>
    </subcellularLocation>
    <subcellularLocation>
        <location evidence="1">Membrane</location>
        <topology evidence="1">Multi-pass membrane protein</topology>
    </subcellularLocation>
</comment>
<dbReference type="Pfam" id="PF02397">
    <property type="entry name" value="Bac_transf"/>
    <property type="match status" value="1"/>
</dbReference>
<name>A0ABV4U5R7_9BACT</name>
<evidence type="ECO:0000256" key="1">
    <source>
        <dbReference type="ARBA" id="ARBA00004141"/>
    </source>
</evidence>
<evidence type="ECO:0000256" key="8">
    <source>
        <dbReference type="ARBA" id="ARBA00023136"/>
    </source>
</evidence>
<evidence type="ECO:0000256" key="5">
    <source>
        <dbReference type="ARBA" id="ARBA00022679"/>
    </source>
</evidence>
<evidence type="ECO:0000259" key="10">
    <source>
        <dbReference type="Pfam" id="PF02397"/>
    </source>
</evidence>
<evidence type="ECO:0000256" key="9">
    <source>
        <dbReference type="SAM" id="Phobius"/>
    </source>
</evidence>
<dbReference type="PANTHER" id="PTHR30576:SF4">
    <property type="entry name" value="UNDECAPRENYL-PHOSPHATE GALACTOSE PHOSPHOTRANSFERASE"/>
    <property type="match status" value="1"/>
</dbReference>
<dbReference type="RefSeq" id="WP_425345201.1">
    <property type="nucleotide sequence ID" value="NZ_JBGUBD010000004.1"/>
</dbReference>
<evidence type="ECO:0000313" key="11">
    <source>
        <dbReference type="EMBL" id="MFA9478278.1"/>
    </source>
</evidence>
<evidence type="ECO:0000256" key="3">
    <source>
        <dbReference type="ARBA" id="ARBA00006464"/>
    </source>
</evidence>
<comment type="caution">
    <text evidence="11">The sequence shown here is derived from an EMBL/GenBank/DDBJ whole genome shotgun (WGS) entry which is preliminary data.</text>
</comment>
<evidence type="ECO:0000256" key="6">
    <source>
        <dbReference type="ARBA" id="ARBA00022692"/>
    </source>
</evidence>
<dbReference type="NCBIfam" id="TIGR03025">
    <property type="entry name" value="EPS_sugtrans"/>
    <property type="match status" value="1"/>
</dbReference>
<feature type="transmembrane region" description="Helical" evidence="9">
    <location>
        <begin position="107"/>
        <end position="126"/>
    </location>
</feature>
<keyword evidence="12" id="KW-1185">Reference proteome</keyword>
<dbReference type="Gene3D" id="3.40.50.720">
    <property type="entry name" value="NAD(P)-binding Rossmann-like Domain"/>
    <property type="match status" value="1"/>
</dbReference>
<evidence type="ECO:0000256" key="7">
    <source>
        <dbReference type="ARBA" id="ARBA00022989"/>
    </source>
</evidence>
<proteinExistence type="inferred from homology"/>
<dbReference type="Proteomes" id="UP001575105">
    <property type="component" value="Unassembled WGS sequence"/>
</dbReference>
<dbReference type="InterPro" id="IPR003362">
    <property type="entry name" value="Bact_transf"/>
</dbReference>
<keyword evidence="4" id="KW-1003">Cell membrane</keyword>
<dbReference type="Pfam" id="PF13727">
    <property type="entry name" value="CoA_binding_3"/>
    <property type="match status" value="1"/>
</dbReference>
<evidence type="ECO:0000256" key="4">
    <source>
        <dbReference type="ARBA" id="ARBA00022475"/>
    </source>
</evidence>
<dbReference type="PANTHER" id="PTHR30576">
    <property type="entry name" value="COLANIC BIOSYNTHESIS UDP-GLUCOSE LIPID CARRIER TRANSFERASE"/>
    <property type="match status" value="1"/>
</dbReference>
<protein>
    <submittedName>
        <fullName evidence="11">Undecaprenyl-phosphate galactose phosphotransferase WbaP</fullName>
    </submittedName>
</protein>
<comment type="similarity">
    <text evidence="3">Belongs to the bacterial sugar transferase family.</text>
</comment>
<organism evidence="11 12">
    <name type="scientific">Natronomicrosphaera hydrolytica</name>
    <dbReference type="NCBI Taxonomy" id="3242702"/>
    <lineage>
        <taxon>Bacteria</taxon>
        <taxon>Pseudomonadati</taxon>
        <taxon>Planctomycetota</taxon>
        <taxon>Phycisphaerae</taxon>
        <taxon>Phycisphaerales</taxon>
        <taxon>Phycisphaeraceae</taxon>
        <taxon>Natronomicrosphaera</taxon>
    </lineage>
</organism>
<dbReference type="InterPro" id="IPR017472">
    <property type="entry name" value="Undecaprenyl-P_galact_Ptfrase"/>
</dbReference>
<sequence>MRATWLQPELIDVGRPASLRVVHPTRRGAITASTRPWLTIGVLVLSDLLLVTLAWSTAVLGRWWLGGAYELSFYASFWPVLGVFVLAYAVGRLYPSIPLVPVEELRRVSVITTLVYLSLVAGTFLIKDAEAFSRAVVLVSWVLTLVLVPVGRVALRACLARQRWWGTSVVVVGNTAMGRRTVEMLLSHPEIGLKPIAVISREREQKGHVHGVPVIGGLGRAPRLARREGVTHAILTTSDTESQAFERLLQKLSRSFRHLIFVPQLTGLASLGVSSMDFGGTLALEVRHRLLDSGRQTIKRLLDLMLVLISLPVVLPMVVVIAWLIRRDSPGPALFSQERVGRGGRPFMAWKFRSMVVDADEKLAEALGDDPKTREQWRSLRKIKDDPRVTRVGAILRKTSLDELPQLWNVVKGEMSLVGPRPIIREETLRYEQFYPLYKRVRPGLTGLWQVSGRSDVDFRQRVYIDAYYVRNWSVWLDFYVLLRTIRTVLGCRGAY</sequence>
<keyword evidence="7 9" id="KW-1133">Transmembrane helix</keyword>
<feature type="domain" description="Bacterial sugar transferase" evidence="10">
    <location>
        <begin position="299"/>
        <end position="490"/>
    </location>
</feature>
<gene>
    <name evidence="11" type="primary">wbaP</name>
    <name evidence="11" type="ORF">ACERK3_08215</name>
</gene>
<reference evidence="11 12" key="1">
    <citation type="submission" date="2024-08" db="EMBL/GenBank/DDBJ databases">
        <title>Whole-genome sequencing of halo(alkali)philic microorganisms from hypersaline lakes.</title>
        <authorList>
            <person name="Sorokin D.Y."/>
            <person name="Merkel A.Y."/>
            <person name="Messina E."/>
            <person name="Yakimov M."/>
        </authorList>
    </citation>
    <scope>NUCLEOTIDE SEQUENCE [LARGE SCALE GENOMIC DNA]</scope>
    <source>
        <strain evidence="11 12">AB-hyl4</strain>
    </source>
</reference>
<dbReference type="InterPro" id="IPR017475">
    <property type="entry name" value="EPS_sugar_tfrase"/>
</dbReference>
<keyword evidence="5" id="KW-0808">Transferase</keyword>
<dbReference type="EMBL" id="JBGUBD010000004">
    <property type="protein sequence ID" value="MFA9478278.1"/>
    <property type="molecule type" value="Genomic_DNA"/>
</dbReference>
<feature type="transmembrane region" description="Helical" evidence="9">
    <location>
        <begin position="304"/>
        <end position="325"/>
    </location>
</feature>
<feature type="transmembrane region" description="Helical" evidence="9">
    <location>
        <begin position="71"/>
        <end position="95"/>
    </location>
</feature>
<feature type="transmembrane region" description="Helical" evidence="9">
    <location>
        <begin position="132"/>
        <end position="155"/>
    </location>
</feature>
<accession>A0ABV4U5R7</accession>
<keyword evidence="6 9" id="KW-0812">Transmembrane</keyword>